<proteinExistence type="predicted"/>
<dbReference type="EMBL" id="FPAB01000016">
    <property type="protein sequence ID" value="SFT22938.1"/>
    <property type="molecule type" value="Genomic_DNA"/>
</dbReference>
<gene>
    <name evidence="2" type="ORF">SAMN05444716_11610</name>
</gene>
<evidence type="ECO:0000313" key="3">
    <source>
        <dbReference type="Proteomes" id="UP000198873"/>
    </source>
</evidence>
<reference evidence="3" key="1">
    <citation type="submission" date="2016-10" db="EMBL/GenBank/DDBJ databases">
        <authorList>
            <person name="Varghese N."/>
            <person name="Submissions S."/>
        </authorList>
    </citation>
    <scope>NUCLEOTIDE SEQUENCE [LARGE SCALE GENOMIC DNA]</scope>
    <source>
        <strain evidence="3">CGMCC 4.7047</strain>
    </source>
</reference>
<sequence>MNLTVRRALSVVLAAAVGVLLAAQLTAYDVDTPLLLTAGLGVAGAVGAALMPAAGPSRADTCPRCSAVTEDHSIRR</sequence>
<keyword evidence="3" id="KW-1185">Reference proteome</keyword>
<evidence type="ECO:0000313" key="2">
    <source>
        <dbReference type="EMBL" id="SFT22938.1"/>
    </source>
</evidence>
<keyword evidence="1" id="KW-1133">Transmembrane helix</keyword>
<feature type="transmembrane region" description="Helical" evidence="1">
    <location>
        <begin position="32"/>
        <end position="54"/>
    </location>
</feature>
<dbReference type="Proteomes" id="UP000198873">
    <property type="component" value="Unassembled WGS sequence"/>
</dbReference>
<accession>A0A1I6WAC1</accession>
<keyword evidence="1" id="KW-0472">Membrane</keyword>
<organism evidence="2 3">
    <name type="scientific">Streptomyces harbinensis</name>
    <dbReference type="NCBI Taxonomy" id="1176198"/>
    <lineage>
        <taxon>Bacteria</taxon>
        <taxon>Bacillati</taxon>
        <taxon>Actinomycetota</taxon>
        <taxon>Actinomycetes</taxon>
        <taxon>Kitasatosporales</taxon>
        <taxon>Streptomycetaceae</taxon>
        <taxon>Streptomyces</taxon>
    </lineage>
</organism>
<dbReference type="STRING" id="1176198.SAMN05444716_11610"/>
<protein>
    <submittedName>
        <fullName evidence="2">Uncharacterized protein</fullName>
    </submittedName>
</protein>
<evidence type="ECO:0000256" key="1">
    <source>
        <dbReference type="SAM" id="Phobius"/>
    </source>
</evidence>
<dbReference type="RefSeq" id="WP_093844496.1">
    <property type="nucleotide sequence ID" value="NZ_FPAB01000016.1"/>
</dbReference>
<dbReference type="AlphaFoldDB" id="A0A1I6WAC1"/>
<name>A0A1I6WAC1_9ACTN</name>
<keyword evidence="1" id="KW-0812">Transmembrane</keyword>